<evidence type="ECO:0000313" key="3">
    <source>
        <dbReference type="Proteomes" id="UP000663828"/>
    </source>
</evidence>
<gene>
    <name evidence="1" type="ORF">EDS130_LOCUS5691</name>
    <name evidence="2" type="ORF">XAT740_LOCUS47574</name>
</gene>
<reference evidence="1" key="1">
    <citation type="submission" date="2021-02" db="EMBL/GenBank/DDBJ databases">
        <authorList>
            <person name="Nowell W R."/>
        </authorList>
    </citation>
    <scope>NUCLEOTIDE SEQUENCE</scope>
</reference>
<dbReference type="SUPFAM" id="SSF69322">
    <property type="entry name" value="Tricorn protease domain 2"/>
    <property type="match status" value="1"/>
</dbReference>
<dbReference type="Proteomes" id="UP000663852">
    <property type="component" value="Unassembled WGS sequence"/>
</dbReference>
<dbReference type="EMBL" id="CAJNOJ010000016">
    <property type="protein sequence ID" value="CAF0817855.1"/>
    <property type="molecule type" value="Genomic_DNA"/>
</dbReference>
<evidence type="ECO:0000313" key="1">
    <source>
        <dbReference type="EMBL" id="CAF0817855.1"/>
    </source>
</evidence>
<keyword evidence="3" id="KW-1185">Reference proteome</keyword>
<sequence length="371" mass="44533">MDFSHLAFEFQWEQCFSLIDKWKNAMIDRILHIHQEKSTEIEMYKEQAEKSRLLKQTNLILNMNEYFQHPCILSNEINSFKTRLNQLKQNIVHRPLPLNIEIDSTSLKNSILIHPIFDQYTFKQRKLLIEHQINTQSIHLIATSNDQIILVNNQSKIFCFDKTIGFITEINLLDYTDEYLNDICWSSAYKNFLFLCEYSLWSLETLHLKKLAQISNKKHFVSNLTSYRNQIFLVYNQGEFIERWNVRPAWKLEKRWIKQHKNDMFISISSNHQHLLFYTTKSIQICTNELIIQYTIDLTNQEHIYSNFIFLSQYRIWLTIDKHTQTLNYFHIHRRTIETFDQIDIRAISAMGDDLALITKDKRRLQIVSLA</sequence>
<dbReference type="AlphaFoldDB" id="A0A813TT67"/>
<evidence type="ECO:0000313" key="2">
    <source>
        <dbReference type="EMBL" id="CAF1599898.1"/>
    </source>
</evidence>
<accession>A0A813TT67</accession>
<dbReference type="EMBL" id="CAJNOR010006628">
    <property type="protein sequence ID" value="CAF1599898.1"/>
    <property type="molecule type" value="Genomic_DNA"/>
</dbReference>
<name>A0A813TT67_ADIRI</name>
<protein>
    <submittedName>
        <fullName evidence="1">Uncharacterized protein</fullName>
    </submittedName>
</protein>
<dbReference type="Proteomes" id="UP000663828">
    <property type="component" value="Unassembled WGS sequence"/>
</dbReference>
<comment type="caution">
    <text evidence="1">The sequence shown here is derived from an EMBL/GenBank/DDBJ whole genome shotgun (WGS) entry which is preliminary data.</text>
</comment>
<evidence type="ECO:0000313" key="4">
    <source>
        <dbReference type="Proteomes" id="UP000663852"/>
    </source>
</evidence>
<dbReference type="OrthoDB" id="10021578at2759"/>
<proteinExistence type="predicted"/>
<organism evidence="1 4">
    <name type="scientific">Adineta ricciae</name>
    <name type="common">Rotifer</name>
    <dbReference type="NCBI Taxonomy" id="249248"/>
    <lineage>
        <taxon>Eukaryota</taxon>
        <taxon>Metazoa</taxon>
        <taxon>Spiralia</taxon>
        <taxon>Gnathifera</taxon>
        <taxon>Rotifera</taxon>
        <taxon>Eurotatoria</taxon>
        <taxon>Bdelloidea</taxon>
        <taxon>Adinetida</taxon>
        <taxon>Adinetidae</taxon>
        <taxon>Adineta</taxon>
    </lineage>
</organism>